<dbReference type="SMART" id="SM00283">
    <property type="entry name" value="MA"/>
    <property type="match status" value="1"/>
</dbReference>
<dbReference type="Pfam" id="PF12729">
    <property type="entry name" value="4HB_MCP_1"/>
    <property type="match status" value="1"/>
</dbReference>
<comment type="similarity">
    <text evidence="5">Belongs to the methyl-accepting chemotaxis (MCP) protein family.</text>
</comment>
<evidence type="ECO:0000256" key="2">
    <source>
        <dbReference type="ARBA" id="ARBA00022481"/>
    </source>
</evidence>
<evidence type="ECO:0000256" key="1">
    <source>
        <dbReference type="ARBA" id="ARBA00004370"/>
    </source>
</evidence>
<dbReference type="InterPro" id="IPR051310">
    <property type="entry name" value="MCP_chemotaxis"/>
</dbReference>
<evidence type="ECO:0000256" key="6">
    <source>
        <dbReference type="PROSITE-ProRule" id="PRU00284"/>
    </source>
</evidence>
<dbReference type="eggNOG" id="COG0840">
    <property type="taxonomic scope" value="Bacteria"/>
</dbReference>
<evidence type="ECO:0000313" key="12">
    <source>
        <dbReference type="Proteomes" id="UP000001702"/>
    </source>
</evidence>
<feature type="domain" description="HAMP" evidence="10">
    <location>
        <begin position="213"/>
        <end position="266"/>
    </location>
</feature>
<sequence>MKNMTITQRLLLTFSLLCMALITMVIVAVSVADGFQYRFQYVQENTLPSITDIAKMVDGSNAIIIALYHHQSMTDPAKQMQIEKEINGVLNHISLLNQNYLKNDISSEEDRQMTEKAFVTIKKIEADLPAFLTASRAQNDAVSLSMLQGNSGIGAVTRQLINDYQKQLQLNVDIGNQLRKENDSTYRHTLLILIAGSASAILLLGFFTLKTIFAIRRQLNAMRHTMEAASENLDLTLRADDARRDEIGLTAKAFNHLVENVALSLSAVESAAQSVSTASAQISAGNEDLSSRTEEQAASLEQTAASMSELSETVRQTAENTRLASQLAQNARDISEDSASRVKAMLMTMGDIRTSSTKITDIIALIEGIAFQTNILALNAAVEAARAGEQGRGFAVVAGEVRNLAQRSSSSAREIKALIEASMLHVEAGSNQAEGVGNNITRMTDAVRQVTDLVDEISVAANEQSQGINQVHLAVNQMDDVTQQNASLVEEASSASRSLMDQASTLNQLVATFTLAKTQRQAPIQSSRVGRADRVPLPARNAMAEAGDADWQRF</sequence>
<dbReference type="GO" id="GO:0005886">
    <property type="term" value="C:plasma membrane"/>
    <property type="evidence" value="ECO:0007669"/>
    <property type="project" value="TreeGrafter"/>
</dbReference>
<dbReference type="InterPro" id="IPR003660">
    <property type="entry name" value="HAMP_dom"/>
</dbReference>
<dbReference type="Pfam" id="PF00015">
    <property type="entry name" value="MCPsignal"/>
    <property type="match status" value="1"/>
</dbReference>
<dbReference type="InterPro" id="IPR004089">
    <property type="entry name" value="MCPsignal_dom"/>
</dbReference>
<dbReference type="PANTHER" id="PTHR43531:SF14">
    <property type="entry name" value="METHYL-ACCEPTING CHEMOTAXIS PROTEIN I-RELATED"/>
    <property type="match status" value="1"/>
</dbReference>
<keyword evidence="12" id="KW-1185">Reference proteome</keyword>
<organism evidence="11 12">
    <name type="scientific">Pantoea ananatis (strain LMG 20103)</name>
    <dbReference type="NCBI Taxonomy" id="706191"/>
    <lineage>
        <taxon>Bacteria</taxon>
        <taxon>Pseudomonadati</taxon>
        <taxon>Pseudomonadota</taxon>
        <taxon>Gammaproteobacteria</taxon>
        <taxon>Enterobacterales</taxon>
        <taxon>Erwiniaceae</taxon>
        <taxon>Pantoea</taxon>
    </lineage>
</organism>
<dbReference type="PANTHER" id="PTHR43531">
    <property type="entry name" value="PROTEIN ICFG"/>
    <property type="match status" value="1"/>
</dbReference>
<evidence type="ECO:0000259" key="9">
    <source>
        <dbReference type="PROSITE" id="PS50111"/>
    </source>
</evidence>
<keyword evidence="8" id="KW-0812">Transmembrane</keyword>
<dbReference type="EMBL" id="CP001875">
    <property type="protein sequence ID" value="ADD76849.1"/>
    <property type="molecule type" value="Genomic_DNA"/>
</dbReference>
<comment type="subcellular location">
    <subcellularLocation>
        <location evidence="1">Membrane</location>
    </subcellularLocation>
</comment>
<dbReference type="STRING" id="706191.PANA_1682"/>
<protein>
    <submittedName>
        <fullName evidence="11">Tar</fullName>
    </submittedName>
</protein>
<keyword evidence="4 6" id="KW-0807">Transducer</keyword>
<dbReference type="GO" id="GO:0007165">
    <property type="term" value="P:signal transduction"/>
    <property type="evidence" value="ECO:0007669"/>
    <property type="project" value="UniProtKB-KW"/>
</dbReference>
<evidence type="ECO:0000256" key="8">
    <source>
        <dbReference type="SAM" id="Phobius"/>
    </source>
</evidence>
<feature type="compositionally biased region" description="Polar residues" evidence="7">
    <location>
        <begin position="299"/>
        <end position="318"/>
    </location>
</feature>
<evidence type="ECO:0000259" key="10">
    <source>
        <dbReference type="PROSITE" id="PS50885"/>
    </source>
</evidence>
<dbReference type="KEGG" id="pam:PANA_1682"/>
<evidence type="ECO:0000256" key="3">
    <source>
        <dbReference type="ARBA" id="ARBA00022500"/>
    </source>
</evidence>
<dbReference type="PROSITE" id="PS50111">
    <property type="entry name" value="CHEMOTAXIS_TRANSDUC_2"/>
    <property type="match status" value="1"/>
</dbReference>
<name>D4GDG2_PANAM</name>
<dbReference type="CDD" id="cd11386">
    <property type="entry name" value="MCP_signal"/>
    <property type="match status" value="1"/>
</dbReference>
<keyword evidence="3" id="KW-0145">Chemotaxis</keyword>
<proteinExistence type="inferred from homology"/>
<dbReference type="GO" id="GO:0004888">
    <property type="term" value="F:transmembrane signaling receptor activity"/>
    <property type="evidence" value="ECO:0007669"/>
    <property type="project" value="InterPro"/>
</dbReference>
<dbReference type="PRINTS" id="PR00260">
    <property type="entry name" value="CHEMTRNSDUCR"/>
</dbReference>
<dbReference type="Gene3D" id="1.10.287.950">
    <property type="entry name" value="Methyl-accepting chemotaxis protein"/>
    <property type="match status" value="1"/>
</dbReference>
<dbReference type="Pfam" id="PF00672">
    <property type="entry name" value="HAMP"/>
    <property type="match status" value="1"/>
</dbReference>
<dbReference type="CDD" id="cd06225">
    <property type="entry name" value="HAMP"/>
    <property type="match status" value="1"/>
</dbReference>
<evidence type="ECO:0000256" key="5">
    <source>
        <dbReference type="ARBA" id="ARBA00029447"/>
    </source>
</evidence>
<dbReference type="InterPro" id="IPR004090">
    <property type="entry name" value="Chemotax_Me-accpt_rcpt"/>
</dbReference>
<dbReference type="SMART" id="SM00304">
    <property type="entry name" value="HAMP"/>
    <property type="match status" value="1"/>
</dbReference>
<dbReference type="HOGENOM" id="CLU_000445_107_16_6"/>
<keyword evidence="8" id="KW-0472">Membrane</keyword>
<dbReference type="Proteomes" id="UP000001702">
    <property type="component" value="Chromosome"/>
</dbReference>
<accession>D4GDG2</accession>
<feature type="domain" description="Methyl-accepting transducer" evidence="9">
    <location>
        <begin position="271"/>
        <end position="500"/>
    </location>
</feature>
<dbReference type="SUPFAM" id="SSF58104">
    <property type="entry name" value="Methyl-accepting chemotaxis protein (MCP) signaling domain"/>
    <property type="match status" value="1"/>
</dbReference>
<evidence type="ECO:0000256" key="4">
    <source>
        <dbReference type="ARBA" id="ARBA00023224"/>
    </source>
</evidence>
<reference evidence="11 12" key="1">
    <citation type="journal article" date="2010" name="J. Bacteriol.">
        <title>Genome sequence of Pantoea ananatis LMG20103, the causative agent of Eucalyptus blight and dieback.</title>
        <authorList>
            <person name="De Maayer P."/>
            <person name="Chan W.Y."/>
            <person name="Venter S.N."/>
            <person name="Toth I.K."/>
            <person name="Birch P.R."/>
            <person name="Joubert F."/>
            <person name="Coutinho T.A."/>
        </authorList>
    </citation>
    <scope>NUCLEOTIDE SEQUENCE [LARGE SCALE GENOMIC DNA]</scope>
    <source>
        <strain evidence="11 12">LMG 20103</strain>
    </source>
</reference>
<gene>
    <name evidence="11" type="primary">tar</name>
    <name evidence="11" type="ordered locus">PANA_1682</name>
</gene>
<evidence type="ECO:0000256" key="7">
    <source>
        <dbReference type="SAM" id="MobiDB-lite"/>
    </source>
</evidence>
<dbReference type="FunFam" id="1.10.287.950:FF:000001">
    <property type="entry name" value="Methyl-accepting chemotaxis sensory transducer"/>
    <property type="match status" value="1"/>
</dbReference>
<dbReference type="GO" id="GO:0006935">
    <property type="term" value="P:chemotaxis"/>
    <property type="evidence" value="ECO:0007669"/>
    <property type="project" value="UniProtKB-KW"/>
</dbReference>
<keyword evidence="8" id="KW-1133">Transmembrane helix</keyword>
<dbReference type="PROSITE" id="PS50885">
    <property type="entry name" value="HAMP"/>
    <property type="match status" value="1"/>
</dbReference>
<feature type="region of interest" description="Disordered" evidence="7">
    <location>
        <begin position="283"/>
        <end position="318"/>
    </location>
</feature>
<feature type="transmembrane region" description="Helical" evidence="8">
    <location>
        <begin position="190"/>
        <end position="213"/>
    </location>
</feature>
<evidence type="ECO:0000313" key="11">
    <source>
        <dbReference type="EMBL" id="ADD76849.1"/>
    </source>
</evidence>
<dbReference type="InterPro" id="IPR024478">
    <property type="entry name" value="HlyB_4HB_MCP"/>
</dbReference>
<dbReference type="AlphaFoldDB" id="D4GDG2"/>
<keyword evidence="2" id="KW-0488">Methylation</keyword>